<dbReference type="InterPro" id="IPR031807">
    <property type="entry name" value="HicB-like"/>
</dbReference>
<comment type="caution">
    <text evidence="2">The sequence shown here is derived from an EMBL/GenBank/DDBJ whole genome shotgun (WGS) entry which is preliminary data.</text>
</comment>
<protein>
    <submittedName>
        <fullName evidence="2">Type II toxin-antitoxin system HicB family antitoxin</fullName>
    </submittedName>
</protein>
<dbReference type="Gene3D" id="3.30.160.250">
    <property type="match status" value="1"/>
</dbReference>
<feature type="domain" description="HicB-like antitoxin of toxin-antitoxin system" evidence="1">
    <location>
        <begin position="5"/>
        <end position="69"/>
    </location>
</feature>
<accession>A0ABV1HKW3</accession>
<reference evidence="2 3" key="1">
    <citation type="submission" date="2024-03" db="EMBL/GenBank/DDBJ databases">
        <title>Human intestinal bacterial collection.</title>
        <authorList>
            <person name="Pauvert C."/>
            <person name="Hitch T.C.A."/>
            <person name="Clavel T."/>
        </authorList>
    </citation>
    <scope>NUCLEOTIDE SEQUENCE [LARGE SCALE GENOMIC DNA]</scope>
    <source>
        <strain evidence="2 3">CLA-AP-H27</strain>
    </source>
</reference>
<keyword evidence="3" id="KW-1185">Reference proteome</keyword>
<sequence>MTFTYPAVITPHKDDDGFHIVFPDLELCEGDGPDLEDALDDAREAAYNWLMLELEEGGEFPAQSHEEDIEVPEGGFVRRIIVRIKLLPDSD</sequence>
<dbReference type="Proteomes" id="UP001437460">
    <property type="component" value="Unassembled WGS sequence"/>
</dbReference>
<name>A0ABV1HKW3_9FIRM</name>
<evidence type="ECO:0000259" key="1">
    <source>
        <dbReference type="Pfam" id="PF15919"/>
    </source>
</evidence>
<dbReference type="EMBL" id="JBBMFJ010000009">
    <property type="protein sequence ID" value="MEQ2562754.1"/>
    <property type="molecule type" value="Genomic_DNA"/>
</dbReference>
<organism evidence="2 3">
    <name type="scientific">Ventrimonas faecis</name>
    <dbReference type="NCBI Taxonomy" id="3133170"/>
    <lineage>
        <taxon>Bacteria</taxon>
        <taxon>Bacillati</taxon>
        <taxon>Bacillota</taxon>
        <taxon>Clostridia</taxon>
        <taxon>Lachnospirales</taxon>
        <taxon>Lachnospiraceae</taxon>
        <taxon>Ventrimonas</taxon>
    </lineage>
</organism>
<dbReference type="Pfam" id="PF15919">
    <property type="entry name" value="HicB_lk_antitox"/>
    <property type="match status" value="1"/>
</dbReference>
<gene>
    <name evidence="2" type="ORF">WMO41_06215</name>
</gene>
<evidence type="ECO:0000313" key="3">
    <source>
        <dbReference type="Proteomes" id="UP001437460"/>
    </source>
</evidence>
<dbReference type="RefSeq" id="WP_118533499.1">
    <property type="nucleotide sequence ID" value="NZ_JBBMFJ010000009.1"/>
</dbReference>
<dbReference type="InterPro" id="IPR035069">
    <property type="entry name" value="TTHA1013/TTHA0281-like"/>
</dbReference>
<evidence type="ECO:0000313" key="2">
    <source>
        <dbReference type="EMBL" id="MEQ2562754.1"/>
    </source>
</evidence>
<proteinExistence type="predicted"/>
<dbReference type="SUPFAM" id="SSF143100">
    <property type="entry name" value="TTHA1013/TTHA0281-like"/>
    <property type="match status" value="1"/>
</dbReference>